<evidence type="ECO:0000259" key="1">
    <source>
        <dbReference type="Pfam" id="PF22481"/>
    </source>
</evidence>
<dbReference type="RefSeq" id="WP_050991394.1">
    <property type="nucleotide sequence ID" value="NZ_AP025014.1"/>
</dbReference>
<dbReference type="Proteomes" id="UP001187859">
    <property type="component" value="Unassembled WGS sequence"/>
</dbReference>
<organism evidence="4 6">
    <name type="scientific">Shewanella xiamenensis</name>
    <dbReference type="NCBI Taxonomy" id="332186"/>
    <lineage>
        <taxon>Bacteria</taxon>
        <taxon>Pseudomonadati</taxon>
        <taxon>Pseudomonadota</taxon>
        <taxon>Gammaproteobacteria</taxon>
        <taxon>Alteromonadales</taxon>
        <taxon>Shewanellaceae</taxon>
        <taxon>Shewanella</taxon>
    </lineage>
</organism>
<gene>
    <name evidence="2" type="ORF">E2650_08995</name>
    <name evidence="3" type="ORF">ODY93_02495</name>
    <name evidence="4" type="ORF">QM089_05180</name>
</gene>
<dbReference type="Proteomes" id="UP001159075">
    <property type="component" value="Unassembled WGS sequence"/>
</dbReference>
<feature type="domain" description="DUF6985" evidence="1">
    <location>
        <begin position="9"/>
        <end position="156"/>
    </location>
</feature>
<evidence type="ECO:0000313" key="3">
    <source>
        <dbReference type="EMBL" id="MDI5830424.1"/>
    </source>
</evidence>
<evidence type="ECO:0000313" key="6">
    <source>
        <dbReference type="Proteomes" id="UP001187859"/>
    </source>
</evidence>
<reference evidence="3 5" key="3">
    <citation type="submission" date="2022-09" db="EMBL/GenBank/DDBJ databases">
        <title>The outer-membrane cytochrome OmcA is essential for infection of Shewanella oneidensis by a zebrafish-associated bacteriophage.</title>
        <authorList>
            <person name="Grenfell A.W."/>
            <person name="Intile P."/>
            <person name="Mcfarlane J."/>
            <person name="Leung D."/>
            <person name="Abdalla K."/>
            <person name="Wold M."/>
            <person name="Kees E."/>
            <person name="Gralnick J."/>
        </authorList>
    </citation>
    <scope>NUCLEOTIDE SEQUENCE [LARGE SCALE GENOMIC DNA]</scope>
    <source>
        <strain evidence="3 5">NF-5</strain>
    </source>
</reference>
<dbReference type="EMBL" id="JAOTLW010000002">
    <property type="protein sequence ID" value="MDI5830424.1"/>
    <property type="molecule type" value="Genomic_DNA"/>
</dbReference>
<reference evidence="4" key="4">
    <citation type="submission" date="2023-05" db="EMBL/GenBank/DDBJ databases">
        <title>Colonisation of extended spectrum b-lactamase- and carbapenemase-producing bacteria on hospital surfaces from low- and middle-income countries.</title>
        <authorList>
            <person name="Nieto-Rosado M."/>
            <person name="Sands K."/>
            <person name="Iregbu K."/>
            <person name="Zahra R."/>
            <person name="Mazarati J.B."/>
            <person name="Mehtar S."/>
            <person name="Barnards-Group B."/>
            <person name="Walsh T.R."/>
        </authorList>
    </citation>
    <scope>NUCLEOTIDE SEQUENCE</scope>
    <source>
        <strain evidence="4">PP-E493</strain>
    </source>
</reference>
<keyword evidence="5" id="KW-1185">Reference proteome</keyword>
<dbReference type="AlphaFoldDB" id="A0AAE4TMF6"/>
<proteinExistence type="predicted"/>
<dbReference type="EMBL" id="JASGOQ010000001">
    <property type="protein sequence ID" value="MDV5389678.1"/>
    <property type="molecule type" value="Genomic_DNA"/>
</dbReference>
<dbReference type="Pfam" id="PF22481">
    <property type="entry name" value="DUF6985"/>
    <property type="match status" value="1"/>
</dbReference>
<dbReference type="EMBL" id="SUNE01000005">
    <property type="protein sequence ID" value="MDG5900026.1"/>
    <property type="molecule type" value="Genomic_DNA"/>
</dbReference>
<evidence type="ECO:0000313" key="5">
    <source>
        <dbReference type="Proteomes" id="UP001159075"/>
    </source>
</evidence>
<evidence type="ECO:0000313" key="2">
    <source>
        <dbReference type="EMBL" id="MDG5900026.1"/>
    </source>
</evidence>
<protein>
    <recommendedName>
        <fullName evidence="1">DUF6985 domain-containing protein</fullName>
    </recommendedName>
</protein>
<reference evidence="2" key="2">
    <citation type="submission" date="2019-04" db="EMBL/GenBank/DDBJ databases">
        <authorList>
            <person name="Zou H."/>
        </authorList>
    </citation>
    <scope>NUCLEOTIDE SEQUENCE</scope>
    <source>
        <strain evidence="2">2015oxa</strain>
    </source>
</reference>
<name>A0AAE4TMF6_9GAMM</name>
<sequence>MITIPILGLLEVDPYDGWLKSQPIEINALSGKFEFILEEYETDPQVEDFHTAVQHFLALDHTALEQAQDAIYQYYQDCCTYITPASEEYIDIPNPNQVWRHIEFGDELMVSRRAHGDNAVYISLTCHCDWEPEHGLQIVFKQGSTINKIGAFDGHLSHADAYDDPRFEDMVYVPCCR</sequence>
<dbReference type="InterPro" id="IPR054254">
    <property type="entry name" value="DUF6985"/>
</dbReference>
<dbReference type="Proteomes" id="UP001152518">
    <property type="component" value="Unassembled WGS sequence"/>
</dbReference>
<evidence type="ECO:0000313" key="4">
    <source>
        <dbReference type="EMBL" id="MDV5389678.1"/>
    </source>
</evidence>
<comment type="caution">
    <text evidence="4">The sequence shown here is derived from an EMBL/GenBank/DDBJ whole genome shotgun (WGS) entry which is preliminary data.</text>
</comment>
<reference evidence="2" key="1">
    <citation type="journal article" date="2019" name="Int J Environ Res Public Health">
        <title>Characterization of Chromosome-Mediated BlaOXA-894 in Shewanella xiamenensis Isolated from Pig Wastewater.</title>
        <authorList>
            <person name="Zou H."/>
            <person name="Zhou Z."/>
            <person name="Xia H."/>
            <person name="Zhao Q."/>
            <person name="Li X."/>
        </authorList>
    </citation>
    <scope>NUCLEOTIDE SEQUENCE</scope>
    <source>
        <strain evidence="2">2015oxa</strain>
    </source>
</reference>
<accession>A0AAE4TMF6</accession>